<protein>
    <submittedName>
        <fullName evidence="1">Uncharacterized protein</fullName>
    </submittedName>
</protein>
<proteinExistence type="predicted"/>
<dbReference type="AlphaFoldDB" id="A0A8J8NJS0"/>
<sequence length="118" mass="13660">MEQTAEPLAFVSSSFFDLGTEIQNQLEDLMPGIRNLKAQIEVTTLQKDSLESLIAEDIVFRYFPECLIRLKQLYLQLTGLLIELDSLLQQRIRLQDTMIAFLYLILALPDMDVLYFTI</sequence>
<gene>
    <name evidence="1" type="ORF">FGO68_gene5265</name>
</gene>
<keyword evidence="2" id="KW-1185">Reference proteome</keyword>
<evidence type="ECO:0000313" key="2">
    <source>
        <dbReference type="Proteomes" id="UP000785679"/>
    </source>
</evidence>
<dbReference type="EMBL" id="RRYP01014331">
    <property type="protein sequence ID" value="TNV76033.1"/>
    <property type="molecule type" value="Genomic_DNA"/>
</dbReference>
<name>A0A8J8NJS0_HALGN</name>
<organism evidence="1 2">
    <name type="scientific">Halteria grandinella</name>
    <dbReference type="NCBI Taxonomy" id="5974"/>
    <lineage>
        <taxon>Eukaryota</taxon>
        <taxon>Sar</taxon>
        <taxon>Alveolata</taxon>
        <taxon>Ciliophora</taxon>
        <taxon>Intramacronucleata</taxon>
        <taxon>Spirotrichea</taxon>
        <taxon>Stichotrichia</taxon>
        <taxon>Sporadotrichida</taxon>
        <taxon>Halteriidae</taxon>
        <taxon>Halteria</taxon>
    </lineage>
</organism>
<dbReference type="Proteomes" id="UP000785679">
    <property type="component" value="Unassembled WGS sequence"/>
</dbReference>
<evidence type="ECO:0000313" key="1">
    <source>
        <dbReference type="EMBL" id="TNV76033.1"/>
    </source>
</evidence>
<reference evidence="1" key="1">
    <citation type="submission" date="2019-06" db="EMBL/GenBank/DDBJ databases">
        <authorList>
            <person name="Zheng W."/>
        </authorList>
    </citation>
    <scope>NUCLEOTIDE SEQUENCE</scope>
    <source>
        <strain evidence="1">QDHG01</strain>
    </source>
</reference>
<comment type="caution">
    <text evidence="1">The sequence shown here is derived from an EMBL/GenBank/DDBJ whole genome shotgun (WGS) entry which is preliminary data.</text>
</comment>
<accession>A0A8J8NJS0</accession>